<dbReference type="AlphaFoldDB" id="A0A074Z2R7"/>
<protein>
    <submittedName>
        <fullName evidence="2">Uncharacterized protein</fullName>
    </submittedName>
</protein>
<evidence type="ECO:0000256" key="1">
    <source>
        <dbReference type="SAM" id="MobiDB-lite"/>
    </source>
</evidence>
<name>A0A074Z2R7_AURSE</name>
<dbReference type="HOGENOM" id="CLU_2512265_0_0_1"/>
<feature type="compositionally biased region" description="Basic and acidic residues" evidence="1">
    <location>
        <begin position="71"/>
        <end position="85"/>
    </location>
</feature>
<dbReference type="RefSeq" id="XP_013341819.1">
    <property type="nucleotide sequence ID" value="XM_013486365.1"/>
</dbReference>
<reference evidence="2 3" key="1">
    <citation type="journal article" date="2014" name="BMC Genomics">
        <title>Genome sequencing of four Aureobasidium pullulans varieties: biotechnological potential, stress tolerance, and description of new species.</title>
        <authorList>
            <person name="Gostin Ar C."/>
            <person name="Ohm R.A."/>
            <person name="Kogej T."/>
            <person name="Sonjak S."/>
            <person name="Turk M."/>
            <person name="Zajc J."/>
            <person name="Zalar P."/>
            <person name="Grube M."/>
            <person name="Sun H."/>
            <person name="Han J."/>
            <person name="Sharma A."/>
            <person name="Chiniquy J."/>
            <person name="Ngan C.Y."/>
            <person name="Lipzen A."/>
            <person name="Barry K."/>
            <person name="Grigoriev I.V."/>
            <person name="Gunde-Cimerman N."/>
        </authorList>
    </citation>
    <scope>NUCLEOTIDE SEQUENCE [LARGE SCALE GENOMIC DNA]</scope>
    <source>
        <strain evidence="2 3">EXF-2481</strain>
    </source>
</reference>
<keyword evidence="3" id="KW-1185">Reference proteome</keyword>
<evidence type="ECO:0000313" key="2">
    <source>
        <dbReference type="EMBL" id="KEQ93356.1"/>
    </source>
</evidence>
<dbReference type="GeneID" id="25367049"/>
<proteinExistence type="predicted"/>
<evidence type="ECO:0000313" key="3">
    <source>
        <dbReference type="Proteomes" id="UP000030641"/>
    </source>
</evidence>
<dbReference type="Proteomes" id="UP000030641">
    <property type="component" value="Unassembled WGS sequence"/>
</dbReference>
<feature type="region of interest" description="Disordered" evidence="1">
    <location>
        <begin position="66"/>
        <end position="85"/>
    </location>
</feature>
<dbReference type="EMBL" id="KL584766">
    <property type="protein sequence ID" value="KEQ93356.1"/>
    <property type="molecule type" value="Genomic_DNA"/>
</dbReference>
<gene>
    <name evidence="2" type="ORF">AUEXF2481DRAFT_42085</name>
</gene>
<organism evidence="2 3">
    <name type="scientific">Aureobasidium subglaciale (strain EXF-2481)</name>
    <name type="common">Aureobasidium pullulans var. subglaciale</name>
    <dbReference type="NCBI Taxonomy" id="1043005"/>
    <lineage>
        <taxon>Eukaryota</taxon>
        <taxon>Fungi</taxon>
        <taxon>Dikarya</taxon>
        <taxon>Ascomycota</taxon>
        <taxon>Pezizomycotina</taxon>
        <taxon>Dothideomycetes</taxon>
        <taxon>Dothideomycetidae</taxon>
        <taxon>Dothideales</taxon>
        <taxon>Saccotheciaceae</taxon>
        <taxon>Aureobasidium</taxon>
    </lineage>
</organism>
<accession>A0A074Z2R7</accession>
<dbReference type="InParanoid" id="A0A074Z2R7"/>
<dbReference type="OrthoDB" id="3248909at2759"/>
<sequence length="85" mass="9843">MTRPYLFGQNHPHFRMVNCTPFVEHTNASVKADLQTGFVHSYEILGPPQNTTQAWNLEVIDLNTNEADNGEQEHLIRDSRYNERS</sequence>